<name>A0A5J4YK37_PORPP</name>
<keyword evidence="3" id="KW-1185">Reference proteome</keyword>
<gene>
    <name evidence="2" type="ORF">FVE85_9655</name>
</gene>
<organism evidence="2 3">
    <name type="scientific">Porphyridium purpureum</name>
    <name type="common">Red alga</name>
    <name type="synonym">Porphyridium cruentum</name>
    <dbReference type="NCBI Taxonomy" id="35688"/>
    <lineage>
        <taxon>Eukaryota</taxon>
        <taxon>Rhodophyta</taxon>
        <taxon>Bangiophyceae</taxon>
        <taxon>Porphyridiales</taxon>
        <taxon>Porphyridiaceae</taxon>
        <taxon>Porphyridium</taxon>
    </lineage>
</organism>
<dbReference type="Proteomes" id="UP000324585">
    <property type="component" value="Unassembled WGS sequence"/>
</dbReference>
<sequence length="586" mass="66077">MVRAQRRVRVQHRIDKVQPGTWKPPVSDGPLGTPLQLSAVPLSYSTMCMPQLIADYAVRPTDLAWTVVIQNLFGESDDNMHMKHRLLYDPDYANTLQRKPLDPGERAVRLVRAWQHVELNMRPLQEQQYEVLQLPFGYIVSLLEPQGHDLMIGVQPPPDGWPSFKTFLPHGYLDVPGFFKGPDDVANVRRFSDTAYHPHALFRMRQRFEDEGKKAAAARLLRSQLAHATSEADEDERRRGDRRSREDAGRLDRDFGQPWGTVPWSRSAPTAEHVDMARRTTNGEGSPRIPRYPGATAIAQRDRMEIKRSRTAPYEVPPTAYLVGYDAVPASVADPNYRYEGRRRTAAHTEPIHAHAQQEPIRRAFAEEYGWRHGDESGFEAPRWDSGASAYAAGANDWYVGQPRPGYDVPAVQPPGVPFAYAQGSRPCGAPVMQPYEVLPAQHAQVYGAPPVYAQTPTYFPSHAHTAGQGCRGQVFDHWQQPVRELSAQTYVEGDERRGSAHLRQYVGPASSLIPVRGPPGYGRIPLRPSAHVLAPPGHTPVQYAQSGLVRGGDYDEQWPEQRDEQTYVYPPNESNEYDPENWRMI</sequence>
<proteinExistence type="predicted"/>
<dbReference type="EMBL" id="VRMN01000012">
    <property type="protein sequence ID" value="KAA8491608.1"/>
    <property type="molecule type" value="Genomic_DNA"/>
</dbReference>
<evidence type="ECO:0000256" key="1">
    <source>
        <dbReference type="SAM" id="MobiDB-lite"/>
    </source>
</evidence>
<evidence type="ECO:0000313" key="2">
    <source>
        <dbReference type="EMBL" id="KAA8491608.1"/>
    </source>
</evidence>
<comment type="caution">
    <text evidence="2">The sequence shown here is derived from an EMBL/GenBank/DDBJ whole genome shotgun (WGS) entry which is preliminary data.</text>
</comment>
<feature type="compositionally biased region" description="Basic and acidic residues" evidence="1">
    <location>
        <begin position="235"/>
        <end position="255"/>
    </location>
</feature>
<dbReference type="AlphaFoldDB" id="A0A5J4YK37"/>
<feature type="region of interest" description="Disordered" evidence="1">
    <location>
        <begin position="223"/>
        <end position="266"/>
    </location>
</feature>
<accession>A0A5J4YK37</accession>
<protein>
    <submittedName>
        <fullName evidence="2">Uncharacterized protein</fullName>
    </submittedName>
</protein>
<evidence type="ECO:0000313" key="3">
    <source>
        <dbReference type="Proteomes" id="UP000324585"/>
    </source>
</evidence>
<reference evidence="3" key="1">
    <citation type="journal article" date="2019" name="Nat. Commun.">
        <title>Expansion of phycobilisome linker gene families in mesophilic red algae.</title>
        <authorList>
            <person name="Lee J."/>
            <person name="Kim D."/>
            <person name="Bhattacharya D."/>
            <person name="Yoon H.S."/>
        </authorList>
    </citation>
    <scope>NUCLEOTIDE SEQUENCE [LARGE SCALE GENOMIC DNA]</scope>
    <source>
        <strain evidence="3">CCMP 1328</strain>
    </source>
</reference>